<proteinExistence type="predicted"/>
<gene>
    <name evidence="1" type="ORF">EMEDMD4_670005</name>
</gene>
<sequence>MYKRKLPILLNLEILNHFQLCFFDLSSDQRAQDCFLASVDWELRYRVRTSGNHGETLVAARV</sequence>
<dbReference type="Proteomes" id="UP000507954">
    <property type="component" value="Unassembled WGS sequence"/>
</dbReference>
<name>A0A508X974_9HYPH</name>
<reference evidence="1" key="1">
    <citation type="submission" date="2019-06" db="EMBL/GenBank/DDBJ databases">
        <authorList>
            <person name="Le Quere A."/>
            <person name="Colella S."/>
        </authorList>
    </citation>
    <scope>NUCLEOTIDE SEQUENCE</scope>
    <source>
        <strain evidence="1">EmedicaeMD41</strain>
    </source>
</reference>
<dbReference type="EMBL" id="CABFNB010000136">
    <property type="protein sequence ID" value="VTZ64690.1"/>
    <property type="molecule type" value="Genomic_DNA"/>
</dbReference>
<organism evidence="1">
    <name type="scientific">Sinorhizobium medicae</name>
    <dbReference type="NCBI Taxonomy" id="110321"/>
    <lineage>
        <taxon>Bacteria</taxon>
        <taxon>Pseudomonadati</taxon>
        <taxon>Pseudomonadota</taxon>
        <taxon>Alphaproteobacteria</taxon>
        <taxon>Hyphomicrobiales</taxon>
        <taxon>Rhizobiaceae</taxon>
        <taxon>Sinorhizobium/Ensifer group</taxon>
        <taxon>Sinorhizobium</taxon>
    </lineage>
</organism>
<accession>A0A508X974</accession>
<protein>
    <submittedName>
        <fullName evidence="1">Uncharacterized protein</fullName>
    </submittedName>
</protein>
<evidence type="ECO:0000313" key="1">
    <source>
        <dbReference type="EMBL" id="VTZ64690.1"/>
    </source>
</evidence>
<dbReference type="AlphaFoldDB" id="A0A508X974"/>